<evidence type="ECO:0000313" key="3">
    <source>
        <dbReference type="Proteomes" id="UP000308730"/>
    </source>
</evidence>
<reference evidence="2 3" key="1">
    <citation type="submission" date="2019-02" db="EMBL/GenBank/DDBJ databases">
        <title>Genome sequencing of the rare red list fungi Antrodiella citrinella (Flaviporus citrinellus).</title>
        <authorList>
            <person name="Buettner E."/>
            <person name="Kellner H."/>
        </authorList>
    </citation>
    <scope>NUCLEOTIDE SEQUENCE [LARGE SCALE GENOMIC DNA]</scope>
    <source>
        <strain evidence="2 3">DSM 108506</strain>
    </source>
</reference>
<evidence type="ECO:0000256" key="1">
    <source>
        <dbReference type="SAM" id="MobiDB-lite"/>
    </source>
</evidence>
<accession>A0A4V3XIV8</accession>
<keyword evidence="3" id="KW-1185">Reference proteome</keyword>
<proteinExistence type="predicted"/>
<feature type="compositionally biased region" description="Pro residues" evidence="1">
    <location>
        <begin position="1"/>
        <end position="10"/>
    </location>
</feature>
<feature type="region of interest" description="Disordered" evidence="1">
    <location>
        <begin position="93"/>
        <end position="126"/>
    </location>
</feature>
<sequence length="126" mass="14337">MPAQPFPTPRTPKKYKHIPQPASPLDKYSRPLPPRLPSLRPWKETCRNYSKATSSRTSICNGPSRTNAYDQRDTRVQVRFVNYPPELYEFYYMTDSEDDGSSSEPNAPPSVKRAGGKVEEESSGRN</sequence>
<dbReference type="OrthoDB" id="2803423at2759"/>
<organism evidence="2 3">
    <name type="scientific">Antrodiella citrinella</name>
    <dbReference type="NCBI Taxonomy" id="2447956"/>
    <lineage>
        <taxon>Eukaryota</taxon>
        <taxon>Fungi</taxon>
        <taxon>Dikarya</taxon>
        <taxon>Basidiomycota</taxon>
        <taxon>Agaricomycotina</taxon>
        <taxon>Agaricomycetes</taxon>
        <taxon>Polyporales</taxon>
        <taxon>Steccherinaceae</taxon>
        <taxon>Antrodiella</taxon>
    </lineage>
</organism>
<dbReference type="AlphaFoldDB" id="A0A4V3XIV8"/>
<dbReference type="EMBL" id="SGPM01000072">
    <property type="protein sequence ID" value="THH30663.1"/>
    <property type="molecule type" value="Genomic_DNA"/>
</dbReference>
<comment type="caution">
    <text evidence="2">The sequence shown here is derived from an EMBL/GenBank/DDBJ whole genome shotgun (WGS) entry which is preliminary data.</text>
</comment>
<protein>
    <submittedName>
        <fullName evidence="2">Uncharacterized protein</fullName>
    </submittedName>
</protein>
<feature type="compositionally biased region" description="Basic and acidic residues" evidence="1">
    <location>
        <begin position="116"/>
        <end position="126"/>
    </location>
</feature>
<name>A0A4V3XIV8_9APHY</name>
<feature type="region of interest" description="Disordered" evidence="1">
    <location>
        <begin position="1"/>
        <end position="41"/>
    </location>
</feature>
<evidence type="ECO:0000313" key="2">
    <source>
        <dbReference type="EMBL" id="THH30663.1"/>
    </source>
</evidence>
<dbReference type="Proteomes" id="UP000308730">
    <property type="component" value="Unassembled WGS sequence"/>
</dbReference>
<gene>
    <name evidence="2" type="ORF">EUX98_g3538</name>
</gene>